<sequence length="772" mass="78587">MTPHRTEDTALPDLAGPSPTSSSGPIPLPEPEVKRLLEQAGIDVPRGAVAAAPDGLAAAASGLSAPLVLKAFGPGIVHKSDVGAVRLDLGAPDRLAAVAEEMRAALAAHGLRPAGFLVEEQAAPGVELIVGAVRDPSFGPVLMVGLGGVWTEALGDTSLRLCPVGRTDVEAALAELRGAALLDGVRGGTPVDRTALTELILAVGGRGGLVERLGNDWSELDLNPVVAGPRGATAVDARLLLAPGVRRPTGLSPARPRPTRVSRGPVTDTRSTDFTRLFAPRGIAVVGASASKSTFGNMFLAQYRALHAAHPHPPRLVAVHPRAHIIGGVRAVPSLAEVPDDVDYALVAVPADACVEAVRAAAGVPFVQVMSGGFGETGAAGAELERELLAAAKESGTRLLGPNCMGVYSPAGGQTFVGGDLSAPGHISLISQSGGLAGEVIKVGERRGLHFAKVATVGNCADVTPAELVRHLAADPETHVLGLYLEDPREGRALFEEVSAVRGRLPVVALIGGRSAQGRRAAASHTGGMIGDARVWRALARQCGVVLVDGAGELIDALDFLDLHVRRPVGGGPDVLVIGPSGGAGVLAADAFDAAGMRLGTIGHQAQEALRDLGLGAGTSLSNPLEVPLGPRARKDLVRRAVEAVDAAGTLRSVWGAVSPFPDVVAHVNVQSFVTYGGRDRGAPSGAPEAAGPSSGLTGLLEYVDHIAALQSGLPRSRVTLVLRNAECGPPEVVDDARAAARAAGVPVYPTLEAAAGAVRAGKTVAHARTVI</sequence>
<dbReference type="GO" id="GO:0005524">
    <property type="term" value="F:ATP binding"/>
    <property type="evidence" value="ECO:0007669"/>
    <property type="project" value="UniProtKB-UniRule"/>
</dbReference>
<dbReference type="RefSeq" id="WP_094932325.1">
    <property type="nucleotide sequence ID" value="NZ_CP022753.1"/>
</dbReference>
<dbReference type="InterPro" id="IPR003781">
    <property type="entry name" value="CoA-bd"/>
</dbReference>
<dbReference type="SUPFAM" id="SSF56059">
    <property type="entry name" value="Glutathione synthetase ATP-binding domain-like"/>
    <property type="match status" value="1"/>
</dbReference>
<keyword evidence="1" id="KW-0547">Nucleotide-binding</keyword>
<dbReference type="SUPFAM" id="SSF51735">
    <property type="entry name" value="NAD(P)-binding Rossmann-fold domains"/>
    <property type="match status" value="1"/>
</dbReference>
<dbReference type="Gene3D" id="3.30.1490.20">
    <property type="entry name" value="ATP-grasp fold, A domain"/>
    <property type="match status" value="1"/>
</dbReference>
<accession>A0A223S4D9</accession>
<feature type="region of interest" description="Disordered" evidence="2">
    <location>
        <begin position="1"/>
        <end position="30"/>
    </location>
</feature>
<dbReference type="InterPro" id="IPR032875">
    <property type="entry name" value="Succ_CoA_lig_flav_dom"/>
</dbReference>
<protein>
    <recommendedName>
        <fullName evidence="3">ATP-grasp domain-containing protein</fullName>
    </recommendedName>
</protein>
<evidence type="ECO:0000256" key="2">
    <source>
        <dbReference type="SAM" id="MobiDB-lite"/>
    </source>
</evidence>
<evidence type="ECO:0000313" key="4">
    <source>
        <dbReference type="EMBL" id="ASU82994.1"/>
    </source>
</evidence>
<evidence type="ECO:0000259" key="3">
    <source>
        <dbReference type="PROSITE" id="PS50975"/>
    </source>
</evidence>
<dbReference type="GO" id="GO:0046872">
    <property type="term" value="F:metal ion binding"/>
    <property type="evidence" value="ECO:0007669"/>
    <property type="project" value="InterPro"/>
</dbReference>
<dbReference type="SUPFAM" id="SSF52210">
    <property type="entry name" value="Succinyl-CoA synthetase domains"/>
    <property type="match status" value="2"/>
</dbReference>
<dbReference type="EMBL" id="CP022753">
    <property type="protein sequence ID" value="ASU82994.1"/>
    <property type="molecule type" value="Genomic_DNA"/>
</dbReference>
<dbReference type="AlphaFoldDB" id="A0A223S4D9"/>
<proteinExistence type="predicted"/>
<dbReference type="InterPro" id="IPR016102">
    <property type="entry name" value="Succinyl-CoA_synth-like"/>
</dbReference>
<dbReference type="OrthoDB" id="190266at2"/>
<dbReference type="InterPro" id="IPR011761">
    <property type="entry name" value="ATP-grasp"/>
</dbReference>
<dbReference type="Pfam" id="PF13380">
    <property type="entry name" value="CoA_binding_2"/>
    <property type="match status" value="1"/>
</dbReference>
<evidence type="ECO:0000256" key="1">
    <source>
        <dbReference type="PROSITE-ProRule" id="PRU00409"/>
    </source>
</evidence>
<name>A0A223S4D9_9ACTN</name>
<dbReference type="InterPro" id="IPR013815">
    <property type="entry name" value="ATP_grasp_subdomain_1"/>
</dbReference>
<reference evidence="4 5" key="1">
    <citation type="submission" date="2017-08" db="EMBL/GenBank/DDBJ databases">
        <title>The complete genome sequence of Nocardiopsis gilva YIM 90087.</title>
        <authorList>
            <person name="Yin M."/>
            <person name="Tang S."/>
        </authorList>
    </citation>
    <scope>NUCLEOTIDE SEQUENCE [LARGE SCALE GENOMIC DNA]</scope>
    <source>
        <strain evidence="4 5">YIM 90087</strain>
    </source>
</reference>
<feature type="domain" description="ATP-grasp" evidence="3">
    <location>
        <begin position="34"/>
        <end position="71"/>
    </location>
</feature>
<dbReference type="KEGG" id="ngv:CDO52_09505"/>
<dbReference type="Gene3D" id="3.40.50.720">
    <property type="entry name" value="NAD(P)-binding Rossmann-like Domain"/>
    <property type="match status" value="1"/>
</dbReference>
<dbReference type="Proteomes" id="UP000215005">
    <property type="component" value="Chromosome"/>
</dbReference>
<dbReference type="SMART" id="SM00881">
    <property type="entry name" value="CoA_binding"/>
    <property type="match status" value="1"/>
</dbReference>
<dbReference type="Pfam" id="PF13549">
    <property type="entry name" value="ATP-grasp_5"/>
    <property type="match status" value="1"/>
</dbReference>
<feature type="region of interest" description="Disordered" evidence="2">
    <location>
        <begin position="246"/>
        <end position="269"/>
    </location>
</feature>
<dbReference type="Gene3D" id="3.30.470.20">
    <property type="entry name" value="ATP-grasp fold, B domain"/>
    <property type="match status" value="1"/>
</dbReference>
<keyword evidence="1" id="KW-0067">ATP-binding</keyword>
<evidence type="ECO:0000313" key="5">
    <source>
        <dbReference type="Proteomes" id="UP000215005"/>
    </source>
</evidence>
<gene>
    <name evidence="4" type="ORF">CDO52_09505</name>
</gene>
<dbReference type="PANTHER" id="PTHR42793">
    <property type="entry name" value="COA BINDING DOMAIN CONTAINING PROTEIN"/>
    <property type="match status" value="1"/>
</dbReference>
<organism evidence="4 5">
    <name type="scientific">Nocardiopsis gilva YIM 90087</name>
    <dbReference type="NCBI Taxonomy" id="1235441"/>
    <lineage>
        <taxon>Bacteria</taxon>
        <taxon>Bacillati</taxon>
        <taxon>Actinomycetota</taxon>
        <taxon>Actinomycetes</taxon>
        <taxon>Streptosporangiales</taxon>
        <taxon>Nocardiopsidaceae</taxon>
        <taxon>Nocardiopsis</taxon>
    </lineage>
</organism>
<dbReference type="PROSITE" id="PS50975">
    <property type="entry name" value="ATP_GRASP"/>
    <property type="match status" value="1"/>
</dbReference>
<keyword evidence="5" id="KW-1185">Reference proteome</keyword>
<dbReference type="Gene3D" id="3.40.50.261">
    <property type="entry name" value="Succinyl-CoA synthetase domains"/>
    <property type="match status" value="2"/>
</dbReference>
<dbReference type="InterPro" id="IPR036291">
    <property type="entry name" value="NAD(P)-bd_dom_sf"/>
</dbReference>
<dbReference type="PANTHER" id="PTHR42793:SF1">
    <property type="entry name" value="PEPTIDYL-LYSINE N-ACETYLTRANSFERASE PATZ"/>
    <property type="match status" value="1"/>
</dbReference>
<dbReference type="Pfam" id="PF13607">
    <property type="entry name" value="Succ_CoA_lig"/>
    <property type="match status" value="1"/>
</dbReference>